<feature type="compositionally biased region" description="Basic and acidic residues" evidence="1">
    <location>
        <begin position="217"/>
        <end position="239"/>
    </location>
</feature>
<proteinExistence type="predicted"/>
<feature type="region of interest" description="Disordered" evidence="1">
    <location>
        <begin position="15"/>
        <end position="67"/>
    </location>
</feature>
<dbReference type="AlphaFoldDB" id="A0AA38FIU8"/>
<feature type="compositionally biased region" description="Basic and acidic residues" evidence="1">
    <location>
        <begin position="27"/>
        <end position="40"/>
    </location>
</feature>
<sequence length="239" mass="26683">RRVVRAWGRAGAPQAPLLQITTGPAHNRNDPIDIDSKSEDFTGGETEEETEAEVSELGGEENSDPEWHDTQDILQVERAEQSAERVTLVSEEPPSQDLCGEDESIAGCYVVPDTRGAHQLTVAFVSGADPRDPSWRPGDPKTANEWRDLIHHVCTDTLMIPMERTCAELLVDAREPSAAGRHTKFFPPVWHVAKMVTLHTELTGYRTTELLMRSRSHREAAAAPRDREPSVHSERQHSR</sequence>
<dbReference type="EMBL" id="JAHRHJ020000008">
    <property type="protein sequence ID" value="KAH9304853.1"/>
    <property type="molecule type" value="Genomic_DNA"/>
</dbReference>
<name>A0AA38FIU8_TAXCH</name>
<keyword evidence="3" id="KW-1185">Reference proteome</keyword>
<feature type="non-terminal residue" evidence="2">
    <location>
        <position position="1"/>
    </location>
</feature>
<feature type="compositionally biased region" description="Acidic residues" evidence="1">
    <location>
        <begin position="45"/>
        <end position="64"/>
    </location>
</feature>
<feature type="region of interest" description="Disordered" evidence="1">
    <location>
        <begin position="214"/>
        <end position="239"/>
    </location>
</feature>
<dbReference type="Proteomes" id="UP000824469">
    <property type="component" value="Unassembled WGS sequence"/>
</dbReference>
<reference evidence="2 3" key="1">
    <citation type="journal article" date="2021" name="Nat. Plants">
        <title>The Taxus genome provides insights into paclitaxel biosynthesis.</title>
        <authorList>
            <person name="Xiong X."/>
            <person name="Gou J."/>
            <person name="Liao Q."/>
            <person name="Li Y."/>
            <person name="Zhou Q."/>
            <person name="Bi G."/>
            <person name="Li C."/>
            <person name="Du R."/>
            <person name="Wang X."/>
            <person name="Sun T."/>
            <person name="Guo L."/>
            <person name="Liang H."/>
            <person name="Lu P."/>
            <person name="Wu Y."/>
            <person name="Zhang Z."/>
            <person name="Ro D.K."/>
            <person name="Shang Y."/>
            <person name="Huang S."/>
            <person name="Yan J."/>
        </authorList>
    </citation>
    <scope>NUCLEOTIDE SEQUENCE [LARGE SCALE GENOMIC DNA]</scope>
    <source>
        <strain evidence="2">Ta-2019</strain>
    </source>
</reference>
<evidence type="ECO:0000313" key="3">
    <source>
        <dbReference type="Proteomes" id="UP000824469"/>
    </source>
</evidence>
<comment type="caution">
    <text evidence="2">The sequence shown here is derived from an EMBL/GenBank/DDBJ whole genome shotgun (WGS) entry which is preliminary data.</text>
</comment>
<protein>
    <submittedName>
        <fullName evidence="2">Uncharacterized protein</fullName>
    </submittedName>
</protein>
<evidence type="ECO:0000313" key="2">
    <source>
        <dbReference type="EMBL" id="KAH9304853.1"/>
    </source>
</evidence>
<gene>
    <name evidence="2" type="ORF">KI387_009257</name>
</gene>
<organism evidence="2 3">
    <name type="scientific">Taxus chinensis</name>
    <name type="common">Chinese yew</name>
    <name type="synonym">Taxus wallichiana var. chinensis</name>
    <dbReference type="NCBI Taxonomy" id="29808"/>
    <lineage>
        <taxon>Eukaryota</taxon>
        <taxon>Viridiplantae</taxon>
        <taxon>Streptophyta</taxon>
        <taxon>Embryophyta</taxon>
        <taxon>Tracheophyta</taxon>
        <taxon>Spermatophyta</taxon>
        <taxon>Pinopsida</taxon>
        <taxon>Pinidae</taxon>
        <taxon>Conifers II</taxon>
        <taxon>Cupressales</taxon>
        <taxon>Taxaceae</taxon>
        <taxon>Taxus</taxon>
    </lineage>
</organism>
<feature type="non-terminal residue" evidence="2">
    <location>
        <position position="239"/>
    </location>
</feature>
<accession>A0AA38FIU8</accession>
<evidence type="ECO:0000256" key="1">
    <source>
        <dbReference type="SAM" id="MobiDB-lite"/>
    </source>
</evidence>